<dbReference type="SUPFAM" id="SSF51055">
    <property type="entry name" value="Carbohydrate binding domain"/>
    <property type="match status" value="1"/>
</dbReference>
<name>A0A2W5B1L4_9CORY</name>
<protein>
    <recommendedName>
        <fullName evidence="3">Chitin-binding type-3 domain-containing protein</fullName>
    </recommendedName>
</protein>
<dbReference type="Gene3D" id="2.10.10.90">
    <property type="match status" value="1"/>
</dbReference>
<comment type="caution">
    <text evidence="4">The sequence shown here is derived from an EMBL/GenBank/DDBJ whole genome shotgun (WGS) entry which is preliminary data.</text>
</comment>
<evidence type="ECO:0000256" key="1">
    <source>
        <dbReference type="ARBA" id="ARBA00022801"/>
    </source>
</evidence>
<dbReference type="Proteomes" id="UP000249451">
    <property type="component" value="Unassembled WGS sequence"/>
</dbReference>
<evidence type="ECO:0000259" key="3">
    <source>
        <dbReference type="SMART" id="SM00495"/>
    </source>
</evidence>
<dbReference type="AlphaFoldDB" id="A0A2W5B1L4"/>
<evidence type="ECO:0000313" key="5">
    <source>
        <dbReference type="Proteomes" id="UP000249451"/>
    </source>
</evidence>
<feature type="domain" description="Chitin-binding type-3" evidence="3">
    <location>
        <begin position="102"/>
        <end position="154"/>
    </location>
</feature>
<gene>
    <name evidence="4" type="ORF">DI609_10410</name>
</gene>
<feature type="compositionally biased region" description="Pro residues" evidence="2">
    <location>
        <begin position="168"/>
        <end position="178"/>
    </location>
</feature>
<feature type="domain" description="Chitin-binding type-3" evidence="3">
    <location>
        <begin position="41"/>
        <end position="91"/>
    </location>
</feature>
<proteinExistence type="predicted"/>
<sequence length="240" mass="27083">MPVHFGNRKIKELYLGGRKIKEAWYGGKKVYSLAPPVKPGVYPWHDEQDYHRGDLVHLQGIVYKCIQDHQADRGKSKPGEGWDQYSYWTQVGYAAERDDIRYDPWKNSKYYYSGDIVTVTFNGEERDFKCTQRHSASVSTKPGSSGGYQYWELIPKSGDTGGSTPTQPANPPSTPTNPPTSSVSAWRTGVNYKKGDLATIDVYGDVYRYTALVDHYSSADSKPFYGPVENIYWGNPAKVN</sequence>
<dbReference type="InterPro" id="IPR036573">
    <property type="entry name" value="CBM_sf_5/12"/>
</dbReference>
<dbReference type="GO" id="GO:0005975">
    <property type="term" value="P:carbohydrate metabolic process"/>
    <property type="evidence" value="ECO:0007669"/>
    <property type="project" value="InterPro"/>
</dbReference>
<evidence type="ECO:0000256" key="2">
    <source>
        <dbReference type="SAM" id="MobiDB-lite"/>
    </source>
</evidence>
<dbReference type="GO" id="GO:0030246">
    <property type="term" value="F:carbohydrate binding"/>
    <property type="evidence" value="ECO:0007669"/>
    <property type="project" value="InterPro"/>
</dbReference>
<keyword evidence="1" id="KW-0378">Hydrolase</keyword>
<evidence type="ECO:0000313" key="4">
    <source>
        <dbReference type="EMBL" id="PZO98549.1"/>
    </source>
</evidence>
<feature type="region of interest" description="Disordered" evidence="2">
    <location>
        <begin position="156"/>
        <end position="185"/>
    </location>
</feature>
<dbReference type="GO" id="GO:0004553">
    <property type="term" value="F:hydrolase activity, hydrolyzing O-glycosyl compounds"/>
    <property type="evidence" value="ECO:0007669"/>
    <property type="project" value="InterPro"/>
</dbReference>
<dbReference type="EMBL" id="QFNY01000278">
    <property type="protein sequence ID" value="PZO98549.1"/>
    <property type="molecule type" value="Genomic_DNA"/>
</dbReference>
<dbReference type="Pfam" id="PF02839">
    <property type="entry name" value="CBM_5_12"/>
    <property type="match status" value="1"/>
</dbReference>
<dbReference type="GO" id="GO:0005576">
    <property type="term" value="C:extracellular region"/>
    <property type="evidence" value="ECO:0007669"/>
    <property type="project" value="InterPro"/>
</dbReference>
<reference evidence="4 5" key="1">
    <citation type="submission" date="2017-11" db="EMBL/GenBank/DDBJ databases">
        <title>Infants hospitalized years apart are colonized by the same room-sourced microbial strains.</title>
        <authorList>
            <person name="Brooks B."/>
            <person name="Olm M.R."/>
            <person name="Firek B.A."/>
            <person name="Baker R."/>
            <person name="Thomas B.C."/>
            <person name="Morowitz M.J."/>
            <person name="Banfield J.F."/>
        </authorList>
    </citation>
    <scope>NUCLEOTIDE SEQUENCE [LARGE SCALE GENOMIC DNA]</scope>
    <source>
        <strain evidence="4">S2_012_000_R3_87</strain>
    </source>
</reference>
<dbReference type="InterPro" id="IPR003610">
    <property type="entry name" value="CBM5/12"/>
</dbReference>
<dbReference type="SMART" id="SM00495">
    <property type="entry name" value="ChtBD3"/>
    <property type="match status" value="2"/>
</dbReference>
<accession>A0A2W5B1L4</accession>
<organism evidence="4 5">
    <name type="scientific">Corynebacterium urealyticum</name>
    <dbReference type="NCBI Taxonomy" id="43771"/>
    <lineage>
        <taxon>Bacteria</taxon>
        <taxon>Bacillati</taxon>
        <taxon>Actinomycetota</taxon>
        <taxon>Actinomycetes</taxon>
        <taxon>Mycobacteriales</taxon>
        <taxon>Corynebacteriaceae</taxon>
        <taxon>Corynebacterium</taxon>
    </lineage>
</organism>